<dbReference type="EMBL" id="RJOG01000042">
    <property type="protein sequence ID" value="RSJ05026.1"/>
    <property type="molecule type" value="Genomic_DNA"/>
</dbReference>
<dbReference type="Proteomes" id="UP000273244">
    <property type="component" value="Unassembled WGS sequence"/>
</dbReference>
<accession>A0A3R9L626</accession>
<organism evidence="1 2">
    <name type="scientific">Streptococcus mitis</name>
    <dbReference type="NCBI Taxonomy" id="28037"/>
    <lineage>
        <taxon>Bacteria</taxon>
        <taxon>Bacillati</taxon>
        <taxon>Bacillota</taxon>
        <taxon>Bacilli</taxon>
        <taxon>Lactobacillales</taxon>
        <taxon>Streptococcaceae</taxon>
        <taxon>Streptococcus</taxon>
        <taxon>Streptococcus mitis group</taxon>
    </lineage>
</organism>
<dbReference type="AlphaFoldDB" id="A0A3R9L626"/>
<name>A0A3R9L626_STRMT</name>
<sequence length="97" mass="10041">MLAFVGSVTPPSKTASTLKVLDASVSSVKVVAFADSTLDVSLTTVGSFIPFEVTLAATGLAPTAKATPVAKIVAPINLESVRPSLYLRRENFSCLSV</sequence>
<comment type="caution">
    <text evidence="1">The sequence shown here is derived from an EMBL/GenBank/DDBJ whole genome shotgun (WGS) entry which is preliminary data.</text>
</comment>
<proteinExistence type="predicted"/>
<reference evidence="1 2" key="1">
    <citation type="submission" date="2018-11" db="EMBL/GenBank/DDBJ databases">
        <title>Species Designations Belie Phenotypic and Genotypic Heterogeneity in Oral Streptococci.</title>
        <authorList>
            <person name="Velsko I."/>
        </authorList>
    </citation>
    <scope>NUCLEOTIDE SEQUENCE [LARGE SCALE GENOMIC DNA]</scope>
    <source>
        <strain evidence="1 2">BCC07</strain>
    </source>
</reference>
<evidence type="ECO:0000313" key="2">
    <source>
        <dbReference type="Proteomes" id="UP000273244"/>
    </source>
</evidence>
<evidence type="ECO:0000313" key="1">
    <source>
        <dbReference type="EMBL" id="RSJ05026.1"/>
    </source>
</evidence>
<protein>
    <submittedName>
        <fullName evidence="1">Uncharacterized protein</fullName>
    </submittedName>
</protein>
<gene>
    <name evidence="1" type="ORF">D8837_08440</name>
</gene>